<reference evidence="3 4" key="1">
    <citation type="submission" date="2015-01" db="EMBL/GenBank/DDBJ databases">
        <title>Evolution of Trichinella species and genotypes.</title>
        <authorList>
            <person name="Korhonen P.K."/>
            <person name="Edoardo P."/>
            <person name="Giuseppe L.R."/>
            <person name="Gasser R.B."/>
        </authorList>
    </citation>
    <scope>NUCLEOTIDE SEQUENCE [LARGE SCALE GENOMIC DNA]</scope>
    <source>
        <strain evidence="1">ISS13</strain>
        <strain evidence="2">ISS176</strain>
    </source>
</reference>
<accession>A0A0V1JS81</accession>
<dbReference type="Proteomes" id="UP000054632">
    <property type="component" value="Unassembled WGS sequence"/>
</dbReference>
<evidence type="ECO:0000313" key="4">
    <source>
        <dbReference type="Proteomes" id="UP000054826"/>
    </source>
</evidence>
<evidence type="ECO:0000313" key="1">
    <source>
        <dbReference type="EMBL" id="KRY68420.1"/>
    </source>
</evidence>
<comment type="caution">
    <text evidence="2">The sequence shown here is derived from an EMBL/GenBank/DDBJ whole genome shotgun (WGS) entry which is preliminary data.</text>
</comment>
<proteinExistence type="predicted"/>
<name>A0A0V1JS81_TRIPS</name>
<dbReference type="EMBL" id="JYDV01000053">
    <property type="protein sequence ID" value="KRZ37840.1"/>
    <property type="molecule type" value="Genomic_DNA"/>
</dbReference>
<dbReference type="AlphaFoldDB" id="A0A0V1JS81"/>
<evidence type="ECO:0000313" key="3">
    <source>
        <dbReference type="Proteomes" id="UP000054632"/>
    </source>
</evidence>
<organism evidence="2 4">
    <name type="scientific">Trichinella pseudospiralis</name>
    <name type="common">Parasitic roundworm</name>
    <dbReference type="NCBI Taxonomy" id="6337"/>
    <lineage>
        <taxon>Eukaryota</taxon>
        <taxon>Metazoa</taxon>
        <taxon>Ecdysozoa</taxon>
        <taxon>Nematoda</taxon>
        <taxon>Enoplea</taxon>
        <taxon>Dorylaimia</taxon>
        <taxon>Trichinellida</taxon>
        <taxon>Trichinellidae</taxon>
        <taxon>Trichinella</taxon>
    </lineage>
</organism>
<sequence>MLTLLVEKNFKSVGLQRRSYAARGVDKNQQQPHEQLFDKTNQRLPDVCSIDNTAAPAAKFTTSSSHIPLIYD</sequence>
<dbReference type="EMBL" id="JYDR01000111">
    <property type="protein sequence ID" value="KRY68420.1"/>
    <property type="molecule type" value="Genomic_DNA"/>
</dbReference>
<dbReference type="Proteomes" id="UP000054826">
    <property type="component" value="Unassembled WGS sequence"/>
</dbReference>
<protein>
    <submittedName>
        <fullName evidence="2">Uncharacterized protein</fullName>
    </submittedName>
</protein>
<evidence type="ECO:0000313" key="2">
    <source>
        <dbReference type="EMBL" id="KRZ37840.1"/>
    </source>
</evidence>
<gene>
    <name evidence="1" type="ORF">T4A_501</name>
    <name evidence="2" type="ORF">T4C_4388</name>
</gene>